<dbReference type="Pfam" id="PF04542">
    <property type="entry name" value="Sigma70_r2"/>
    <property type="match status" value="1"/>
</dbReference>
<feature type="region of interest" description="Disordered" evidence="5">
    <location>
        <begin position="1"/>
        <end position="24"/>
    </location>
</feature>
<name>A0A7C4QR10_9PLAN</name>
<evidence type="ECO:0000259" key="6">
    <source>
        <dbReference type="Pfam" id="PF04542"/>
    </source>
</evidence>
<evidence type="ECO:0000259" key="7">
    <source>
        <dbReference type="Pfam" id="PF04545"/>
    </source>
</evidence>
<dbReference type="GO" id="GO:0016987">
    <property type="term" value="F:sigma factor activity"/>
    <property type="evidence" value="ECO:0007669"/>
    <property type="project" value="UniProtKB-KW"/>
</dbReference>
<dbReference type="Gene3D" id="1.10.10.10">
    <property type="entry name" value="Winged helix-like DNA-binding domain superfamily/Winged helix DNA-binding domain"/>
    <property type="match status" value="1"/>
</dbReference>
<dbReference type="InterPro" id="IPR014284">
    <property type="entry name" value="RNA_pol_sigma-70_dom"/>
</dbReference>
<dbReference type="NCBIfam" id="TIGR02937">
    <property type="entry name" value="sigma70-ECF"/>
    <property type="match status" value="1"/>
</dbReference>
<dbReference type="Gene3D" id="1.10.601.10">
    <property type="entry name" value="RNA Polymerase Primary Sigma Factor"/>
    <property type="match status" value="1"/>
</dbReference>
<dbReference type="SUPFAM" id="SSF88946">
    <property type="entry name" value="Sigma2 domain of RNA polymerase sigma factors"/>
    <property type="match status" value="1"/>
</dbReference>
<dbReference type="PANTHER" id="PTHR30603:SF60">
    <property type="entry name" value="RNA POLYMERASE SIGMA FACTOR RPOD"/>
    <property type="match status" value="1"/>
</dbReference>
<gene>
    <name evidence="8" type="ORF">ENS64_06755</name>
</gene>
<dbReference type="InterPro" id="IPR036388">
    <property type="entry name" value="WH-like_DNA-bd_sf"/>
</dbReference>
<evidence type="ECO:0000256" key="1">
    <source>
        <dbReference type="ARBA" id="ARBA00023015"/>
    </source>
</evidence>
<feature type="domain" description="RNA polymerase sigma-70 region 2" evidence="6">
    <location>
        <begin position="140"/>
        <end position="210"/>
    </location>
</feature>
<dbReference type="InterPro" id="IPR000943">
    <property type="entry name" value="RNA_pol_sigma70"/>
</dbReference>
<comment type="caution">
    <text evidence="8">The sequence shown here is derived from an EMBL/GenBank/DDBJ whole genome shotgun (WGS) entry which is preliminary data.</text>
</comment>
<keyword evidence="3" id="KW-0238">DNA-binding</keyword>
<evidence type="ECO:0000256" key="5">
    <source>
        <dbReference type="SAM" id="MobiDB-lite"/>
    </source>
</evidence>
<organism evidence="8">
    <name type="scientific">Schlesneria paludicola</name>
    <dbReference type="NCBI Taxonomy" id="360056"/>
    <lineage>
        <taxon>Bacteria</taxon>
        <taxon>Pseudomonadati</taxon>
        <taxon>Planctomycetota</taxon>
        <taxon>Planctomycetia</taxon>
        <taxon>Planctomycetales</taxon>
        <taxon>Planctomycetaceae</taxon>
        <taxon>Schlesneria</taxon>
    </lineage>
</organism>
<accession>A0A7C4QR10</accession>
<feature type="domain" description="RNA polymerase sigma-70 region 4" evidence="7">
    <location>
        <begin position="249"/>
        <end position="302"/>
    </location>
</feature>
<dbReference type="GO" id="GO:0006352">
    <property type="term" value="P:DNA-templated transcription initiation"/>
    <property type="evidence" value="ECO:0007669"/>
    <property type="project" value="InterPro"/>
</dbReference>
<keyword evidence="1" id="KW-0805">Transcription regulation</keyword>
<dbReference type="EMBL" id="DSVQ01000012">
    <property type="protein sequence ID" value="HGT38949.1"/>
    <property type="molecule type" value="Genomic_DNA"/>
</dbReference>
<protein>
    <submittedName>
        <fullName evidence="8">Sigma-70 family RNA polymerase sigma factor</fullName>
    </submittedName>
</protein>
<sequence>MRHRVPLSQRATVPAMPRARRRAVSPVRHRLQQLRGLKIEYVSSPEFARPELRREILRPWDGPAAGQPVVPPPETPPYLAALYEIPLLTPEQEFHLFRQMNYHKYLAAQLQQRLRRRASRPVAESLERHLAEAASLRNAIVQANLRLVVAIAKTLVDPANSLDDLISEGNLPLMRAAEIFDFTRGLRFSTYATWAIRNGLLRVVKRNRRRRQRAVTGVDELLSQHRETRTSALGGERHWEQLQASAARLLEQLTPRERLIVAARFGLDGESRAARFREIAVRLDLSTERVRQLLTKALHRLRTLSEPALANAG</sequence>
<proteinExistence type="predicted"/>
<dbReference type="PANTHER" id="PTHR30603">
    <property type="entry name" value="RNA POLYMERASE SIGMA FACTOR RPO"/>
    <property type="match status" value="1"/>
</dbReference>
<dbReference type="InterPro" id="IPR013324">
    <property type="entry name" value="RNA_pol_sigma_r3/r4-like"/>
</dbReference>
<dbReference type="SUPFAM" id="SSF88659">
    <property type="entry name" value="Sigma3 and sigma4 domains of RNA polymerase sigma factors"/>
    <property type="match status" value="1"/>
</dbReference>
<keyword evidence="2" id="KW-0731">Sigma factor</keyword>
<dbReference type="AlphaFoldDB" id="A0A7C4QR10"/>
<reference evidence="8" key="1">
    <citation type="journal article" date="2020" name="mSystems">
        <title>Genome- and Community-Level Interaction Insights into Carbon Utilization and Element Cycling Functions of Hydrothermarchaeota in Hydrothermal Sediment.</title>
        <authorList>
            <person name="Zhou Z."/>
            <person name="Liu Y."/>
            <person name="Xu W."/>
            <person name="Pan J."/>
            <person name="Luo Z.H."/>
            <person name="Li M."/>
        </authorList>
    </citation>
    <scope>NUCLEOTIDE SEQUENCE [LARGE SCALE GENOMIC DNA]</scope>
    <source>
        <strain evidence="8">SpSt-508</strain>
    </source>
</reference>
<dbReference type="InterPro" id="IPR007627">
    <property type="entry name" value="RNA_pol_sigma70_r2"/>
</dbReference>
<evidence type="ECO:0000256" key="4">
    <source>
        <dbReference type="ARBA" id="ARBA00023163"/>
    </source>
</evidence>
<evidence type="ECO:0000313" key="8">
    <source>
        <dbReference type="EMBL" id="HGT38949.1"/>
    </source>
</evidence>
<dbReference type="PRINTS" id="PR00046">
    <property type="entry name" value="SIGMA70FCT"/>
</dbReference>
<evidence type="ECO:0000256" key="2">
    <source>
        <dbReference type="ARBA" id="ARBA00023082"/>
    </source>
</evidence>
<dbReference type="InterPro" id="IPR050239">
    <property type="entry name" value="Sigma-70_RNA_pol_init_factors"/>
</dbReference>
<keyword evidence="4" id="KW-0804">Transcription</keyword>
<evidence type="ECO:0000256" key="3">
    <source>
        <dbReference type="ARBA" id="ARBA00023125"/>
    </source>
</evidence>
<dbReference type="InterPro" id="IPR013325">
    <property type="entry name" value="RNA_pol_sigma_r2"/>
</dbReference>
<dbReference type="GO" id="GO:0003677">
    <property type="term" value="F:DNA binding"/>
    <property type="evidence" value="ECO:0007669"/>
    <property type="project" value="UniProtKB-KW"/>
</dbReference>
<dbReference type="InterPro" id="IPR007630">
    <property type="entry name" value="RNA_pol_sigma70_r4"/>
</dbReference>
<dbReference type="Pfam" id="PF04545">
    <property type="entry name" value="Sigma70_r4"/>
    <property type="match status" value="1"/>
</dbReference>